<dbReference type="InterPro" id="IPR037925">
    <property type="entry name" value="FlgE/F/G-like"/>
</dbReference>
<dbReference type="GO" id="GO:0009425">
    <property type="term" value="C:bacterial-type flagellum basal body"/>
    <property type="evidence" value="ECO:0007669"/>
    <property type="project" value="UniProtKB-SubCell"/>
</dbReference>
<feature type="domain" description="Flagellar basal-body/hook protein C-terminal" evidence="3">
    <location>
        <begin position="207"/>
        <end position="251"/>
    </location>
</feature>
<dbReference type="NCBIfam" id="TIGR03506">
    <property type="entry name" value="FlgEFG_subfam"/>
    <property type="match status" value="1"/>
</dbReference>
<evidence type="ECO:0000259" key="3">
    <source>
        <dbReference type="Pfam" id="PF06429"/>
    </source>
</evidence>
<evidence type="ECO:0000256" key="2">
    <source>
        <dbReference type="RuleBase" id="RU362116"/>
    </source>
</evidence>
<comment type="similarity">
    <text evidence="1 2">Belongs to the flagella basal body rod proteins family.</text>
</comment>
<accession>F0SZX5</accession>
<dbReference type="Pfam" id="PF22692">
    <property type="entry name" value="LlgE_F_G_D1"/>
    <property type="match status" value="1"/>
</dbReference>
<keyword evidence="6" id="KW-1185">Reference proteome</keyword>
<dbReference type="OrthoDB" id="9804559at2"/>
<evidence type="ECO:0000259" key="4">
    <source>
        <dbReference type="Pfam" id="PF22692"/>
    </source>
</evidence>
<proteinExistence type="inferred from homology"/>
<dbReference type="Proteomes" id="UP000007488">
    <property type="component" value="Chromosome"/>
</dbReference>
<evidence type="ECO:0000313" key="6">
    <source>
        <dbReference type="Proteomes" id="UP000007488"/>
    </source>
</evidence>
<reference evidence="6" key="2">
    <citation type="submission" date="2011-02" db="EMBL/GenBank/DDBJ databases">
        <title>The complete genome of Syntrophobotulus glycolicus DSM 8271.</title>
        <authorList>
            <person name="Lucas S."/>
            <person name="Copeland A."/>
            <person name="Lapidus A."/>
            <person name="Bruce D."/>
            <person name="Goodwin L."/>
            <person name="Pitluck S."/>
            <person name="Kyrpides N."/>
            <person name="Mavromatis K."/>
            <person name="Pagani I."/>
            <person name="Ivanova N."/>
            <person name="Mikhailova N."/>
            <person name="Chertkov O."/>
            <person name="Held B."/>
            <person name="Detter J.C."/>
            <person name="Tapia R."/>
            <person name="Han C."/>
            <person name="Land M."/>
            <person name="Hauser L."/>
            <person name="Markowitz V."/>
            <person name="Cheng J.-F."/>
            <person name="Hugenholtz P."/>
            <person name="Woyke T."/>
            <person name="Wu D."/>
            <person name="Spring S."/>
            <person name="Schroeder M."/>
            <person name="Brambilla E."/>
            <person name="Klenk H.-P."/>
            <person name="Eisen J.A."/>
        </authorList>
    </citation>
    <scope>NUCLEOTIDE SEQUENCE [LARGE SCALE GENOMIC DNA]</scope>
    <source>
        <strain evidence="6">DSM 8271 / FlGlyR</strain>
    </source>
</reference>
<dbReference type="GO" id="GO:0071978">
    <property type="term" value="P:bacterial-type flagellum-dependent swarming motility"/>
    <property type="evidence" value="ECO:0007669"/>
    <property type="project" value="TreeGrafter"/>
</dbReference>
<dbReference type="HOGENOM" id="CLU_013687_0_0_9"/>
<dbReference type="eggNOG" id="COG4786">
    <property type="taxonomic scope" value="Bacteria"/>
</dbReference>
<dbReference type="AlphaFoldDB" id="F0SZX5"/>
<keyword evidence="2" id="KW-0975">Bacterial flagellum</keyword>
<gene>
    <name evidence="5" type="ordered locus">Sgly_0623</name>
</gene>
<dbReference type="InterPro" id="IPR010930">
    <property type="entry name" value="Flg_bb/hook_C_dom"/>
</dbReference>
<dbReference type="PANTHER" id="PTHR30435:SF19">
    <property type="entry name" value="FLAGELLAR BASAL-BODY ROD PROTEIN FLGG"/>
    <property type="match status" value="1"/>
</dbReference>
<evidence type="ECO:0000256" key="1">
    <source>
        <dbReference type="ARBA" id="ARBA00009677"/>
    </source>
</evidence>
<dbReference type="Pfam" id="PF06429">
    <property type="entry name" value="Flg_bbr_C"/>
    <property type="match status" value="1"/>
</dbReference>
<evidence type="ECO:0000313" key="5">
    <source>
        <dbReference type="EMBL" id="ADY54986.1"/>
    </source>
</evidence>
<dbReference type="InterPro" id="IPR020013">
    <property type="entry name" value="Flagellar_FlgE/F/G"/>
</dbReference>
<dbReference type="KEGG" id="sgy:Sgly_0623"/>
<dbReference type="STRING" id="645991.Sgly_0623"/>
<dbReference type="RefSeq" id="WP_013623857.1">
    <property type="nucleotide sequence ID" value="NC_015172.1"/>
</dbReference>
<dbReference type="InterPro" id="IPR053967">
    <property type="entry name" value="LlgE_F_G-like_D1"/>
</dbReference>
<protein>
    <submittedName>
        <fullName evidence="5">Fagellar hook-basal body protein</fullName>
    </submittedName>
</protein>
<comment type="subcellular location">
    <subcellularLocation>
        <location evidence="2">Bacterial flagellum basal body</location>
    </subcellularLocation>
</comment>
<dbReference type="PANTHER" id="PTHR30435">
    <property type="entry name" value="FLAGELLAR PROTEIN"/>
    <property type="match status" value="1"/>
</dbReference>
<reference evidence="5 6" key="1">
    <citation type="journal article" date="2011" name="Stand. Genomic Sci.">
        <title>Complete genome sequence of Syntrophobotulus glycolicus type strain (FlGlyR).</title>
        <authorList>
            <person name="Han C."/>
            <person name="Mwirichia R."/>
            <person name="Chertkov O."/>
            <person name="Held B."/>
            <person name="Lapidus A."/>
            <person name="Nolan M."/>
            <person name="Lucas S."/>
            <person name="Hammon N."/>
            <person name="Deshpande S."/>
            <person name="Cheng J.F."/>
            <person name="Tapia R."/>
            <person name="Goodwin L."/>
            <person name="Pitluck S."/>
            <person name="Huntemann M."/>
            <person name="Liolios K."/>
            <person name="Ivanova N."/>
            <person name="Pagani I."/>
            <person name="Mavromatis K."/>
            <person name="Ovchinikova G."/>
            <person name="Pati A."/>
            <person name="Chen A."/>
            <person name="Palaniappan K."/>
            <person name="Land M."/>
            <person name="Hauser L."/>
            <person name="Brambilla E.M."/>
            <person name="Rohde M."/>
            <person name="Spring S."/>
            <person name="Sikorski J."/>
            <person name="Goker M."/>
            <person name="Woyke T."/>
            <person name="Bristow J."/>
            <person name="Eisen J.A."/>
            <person name="Markowitz V."/>
            <person name="Hugenholtz P."/>
            <person name="Kyrpides N.C."/>
            <person name="Klenk H.P."/>
            <person name="Detter J.C."/>
        </authorList>
    </citation>
    <scope>NUCLEOTIDE SEQUENCE [LARGE SCALE GENOMIC DNA]</scope>
    <source>
        <strain evidence="6">DSM 8271 / FlGlyR</strain>
    </source>
</reference>
<feature type="domain" description="Flagellar hook protein FlgE/F/G-like D1" evidence="4">
    <location>
        <begin position="98"/>
        <end position="158"/>
    </location>
</feature>
<dbReference type="SUPFAM" id="SSF117143">
    <property type="entry name" value="Flagellar hook protein flgE"/>
    <property type="match status" value="1"/>
</dbReference>
<organism evidence="5 6">
    <name type="scientific">Syntrophobotulus glycolicus (strain DSM 8271 / FlGlyR)</name>
    <dbReference type="NCBI Taxonomy" id="645991"/>
    <lineage>
        <taxon>Bacteria</taxon>
        <taxon>Bacillati</taxon>
        <taxon>Bacillota</taxon>
        <taxon>Clostridia</taxon>
        <taxon>Eubacteriales</taxon>
        <taxon>Desulfitobacteriaceae</taxon>
        <taxon>Syntrophobotulus</taxon>
    </lineage>
</organism>
<dbReference type="EMBL" id="CP002547">
    <property type="protein sequence ID" value="ADY54986.1"/>
    <property type="molecule type" value="Genomic_DNA"/>
</dbReference>
<name>F0SZX5_SYNGF</name>
<sequence>MIRGLYTAAAGMLANNQQSDTIDQNIENLKTPGYRQASEKLQAFPAMLVERMEPSSTEPVVMERTPIGSLGTGVQIESVMYQDGPGMLRETGNQTDVAITARGYFAVSTPDGERYTRSGHFLLDSAGGLRTPSGCPVLGQNGPVGPIPENFEIREDGTMINKEDNMEVDRLRLVDIPTEALQREGDTLLFSSSEGVVDIPAGEVRLKQGYVEESNVNLNAQIVKMLEVVRSYSANQKVVQTNDSLLQKAVNEIGKLA</sequence>